<name>A0ABR7F2H8_9FIRM</name>
<accession>A0ABR7F2H8</accession>
<proteinExistence type="predicted"/>
<dbReference type="InterPro" id="IPR043721">
    <property type="entry name" value="DUF5662"/>
</dbReference>
<gene>
    <name evidence="1" type="ORF">H8S00_07435</name>
</gene>
<evidence type="ECO:0000313" key="2">
    <source>
        <dbReference type="Proteomes" id="UP000597877"/>
    </source>
</evidence>
<protein>
    <submittedName>
        <fullName evidence="1">Catalase</fullName>
    </submittedName>
</protein>
<dbReference type="Proteomes" id="UP000597877">
    <property type="component" value="Unassembled WGS sequence"/>
</dbReference>
<comment type="caution">
    <text evidence="1">The sequence shown here is derived from an EMBL/GenBank/DDBJ whole genome shotgun (WGS) entry which is preliminary data.</text>
</comment>
<organism evidence="1 2">
    <name type="scientific">Eubacterium segne</name>
    <dbReference type="NCBI Taxonomy" id="2763045"/>
    <lineage>
        <taxon>Bacteria</taxon>
        <taxon>Bacillati</taxon>
        <taxon>Bacillota</taxon>
        <taxon>Clostridia</taxon>
        <taxon>Eubacteriales</taxon>
        <taxon>Eubacteriaceae</taxon>
        <taxon>Eubacterium</taxon>
    </lineage>
</organism>
<dbReference type="EMBL" id="JACOOZ010000004">
    <property type="protein sequence ID" value="MBC5667809.1"/>
    <property type="molecule type" value="Genomic_DNA"/>
</dbReference>
<sequence>MNFWKRLFGHFRTITKHRHKVIANCAKAGILWQGLRHDLSKYTPTEFVPGVKYYTGKRSPNEGEREEYGYSKAWMHHKGRNRHHYEYWVDYNLETKRNEPVEMPYNYVAEMFCDRLAASKIYNGKNYTDKSPLDYFNYRTPHRSINPKTKEELSKLLVMNYEKGEKETFEYIRKRVKEEKQRKNKR</sequence>
<reference evidence="1 2" key="1">
    <citation type="submission" date="2020-08" db="EMBL/GenBank/DDBJ databases">
        <title>Genome public.</title>
        <authorList>
            <person name="Liu C."/>
            <person name="Sun Q."/>
        </authorList>
    </citation>
    <scope>NUCLEOTIDE SEQUENCE [LARGE SCALE GENOMIC DNA]</scope>
    <source>
        <strain evidence="1 2">BX4</strain>
    </source>
</reference>
<keyword evidence="2" id="KW-1185">Reference proteome</keyword>
<evidence type="ECO:0000313" key="1">
    <source>
        <dbReference type="EMBL" id="MBC5667809.1"/>
    </source>
</evidence>
<dbReference type="Pfam" id="PF18907">
    <property type="entry name" value="DUF5662"/>
    <property type="match status" value="1"/>
</dbReference>
<dbReference type="RefSeq" id="WP_118589824.1">
    <property type="nucleotide sequence ID" value="NZ_JACOOZ010000004.1"/>
</dbReference>